<dbReference type="Gene3D" id="3.90.226.10">
    <property type="entry name" value="2-enoyl-CoA Hydratase, Chain A, domain 1"/>
    <property type="match status" value="1"/>
</dbReference>
<keyword evidence="5" id="KW-1185">Reference proteome</keyword>
<dbReference type="EMBL" id="FZMP01000183">
    <property type="protein sequence ID" value="SNQ61510.1"/>
    <property type="molecule type" value="Genomic_DNA"/>
</dbReference>
<comment type="similarity">
    <text evidence="1 3">Belongs to the enoyl-CoA hydratase/isomerase family.</text>
</comment>
<dbReference type="EC" id="4.2.1.17" evidence="4"/>
<evidence type="ECO:0000256" key="3">
    <source>
        <dbReference type="RuleBase" id="RU003707"/>
    </source>
</evidence>
<accession>A0A284VQD9</accession>
<sequence length="257" mass="27773">MTTGERIKVERNEEISIIILNRPHIMNALDAKMFQELRDALTGLGKDNRTKVIIITGGINFCAGADINELKEMSPVEAEVFSRLGHDVFDLLENTGKPVIAAINGYALGGGCELALACDIRIAGDGAKFGQPEVNLGLIPGFGATQRLTRLVGIGWAKELILSGRTIDVIEAESIGLVNSVVDDDKVMDKAAVTAKVLAQKSPLSIKMAKTLINKNPDIKKGLEVETISFSECFASDDHVEGINAFLEKRRPKFKGI</sequence>
<dbReference type="PROSITE" id="PS00166">
    <property type="entry name" value="ENOYL_COA_HYDRATASE"/>
    <property type="match status" value="1"/>
</dbReference>
<dbReference type="SUPFAM" id="SSF52096">
    <property type="entry name" value="ClpP/crotonase"/>
    <property type="match status" value="1"/>
</dbReference>
<dbReference type="OrthoDB" id="27846at2157"/>
<dbReference type="InterPro" id="IPR001753">
    <property type="entry name" value="Enoyl-CoA_hydra/iso"/>
</dbReference>
<dbReference type="InterPro" id="IPR018376">
    <property type="entry name" value="Enoyl-CoA_hyd/isom_CS"/>
</dbReference>
<dbReference type="InterPro" id="IPR014748">
    <property type="entry name" value="Enoyl-CoA_hydra_C"/>
</dbReference>
<dbReference type="PANTHER" id="PTHR11941:SF54">
    <property type="entry name" value="ENOYL-COA HYDRATASE, MITOCHONDRIAL"/>
    <property type="match status" value="1"/>
</dbReference>
<dbReference type="Pfam" id="PF00378">
    <property type="entry name" value="ECH_1"/>
    <property type="match status" value="1"/>
</dbReference>
<protein>
    <submittedName>
        <fullName evidence="4">Enoyl-CoA hydratase-isomerase</fullName>
        <ecNumber evidence="4">4.2.1.17</ecNumber>
    </submittedName>
</protein>
<dbReference type="AlphaFoldDB" id="A0A284VQD9"/>
<keyword evidence="4" id="KW-0413">Isomerase</keyword>
<dbReference type="FunFam" id="1.10.12.10:FF:000001">
    <property type="entry name" value="Probable enoyl-CoA hydratase, mitochondrial"/>
    <property type="match status" value="1"/>
</dbReference>
<keyword evidence="2 4" id="KW-0456">Lyase</keyword>
<dbReference type="Proteomes" id="UP000218615">
    <property type="component" value="Unassembled WGS sequence"/>
</dbReference>
<evidence type="ECO:0000256" key="2">
    <source>
        <dbReference type="ARBA" id="ARBA00023239"/>
    </source>
</evidence>
<dbReference type="PANTHER" id="PTHR11941">
    <property type="entry name" value="ENOYL-COA HYDRATASE-RELATED"/>
    <property type="match status" value="1"/>
</dbReference>
<dbReference type="Gene3D" id="1.10.12.10">
    <property type="entry name" value="Lyase 2-enoyl-coa Hydratase, Chain A, domain 2"/>
    <property type="match status" value="1"/>
</dbReference>
<dbReference type="GO" id="GO:0006635">
    <property type="term" value="P:fatty acid beta-oxidation"/>
    <property type="evidence" value="ECO:0007669"/>
    <property type="project" value="TreeGrafter"/>
</dbReference>
<dbReference type="GO" id="GO:0004300">
    <property type="term" value="F:enoyl-CoA hydratase activity"/>
    <property type="evidence" value="ECO:0007669"/>
    <property type="project" value="UniProtKB-EC"/>
</dbReference>
<evidence type="ECO:0000313" key="4">
    <source>
        <dbReference type="EMBL" id="SNQ61510.1"/>
    </source>
</evidence>
<dbReference type="GO" id="GO:0016853">
    <property type="term" value="F:isomerase activity"/>
    <property type="evidence" value="ECO:0007669"/>
    <property type="project" value="UniProtKB-KW"/>
</dbReference>
<organism evidence="4 5">
    <name type="scientific">Candidatus Methanoperedens nitratireducens</name>
    <dbReference type="NCBI Taxonomy" id="1392998"/>
    <lineage>
        <taxon>Archaea</taxon>
        <taxon>Methanobacteriati</taxon>
        <taxon>Methanobacteriota</taxon>
        <taxon>Stenosarchaea group</taxon>
        <taxon>Methanomicrobia</taxon>
        <taxon>Methanosarcinales</taxon>
        <taxon>ANME-2 cluster</taxon>
        <taxon>Candidatus Methanoperedentaceae</taxon>
        <taxon>Candidatus Methanoperedens</taxon>
    </lineage>
</organism>
<proteinExistence type="inferred from homology"/>
<dbReference type="InterPro" id="IPR029045">
    <property type="entry name" value="ClpP/crotonase-like_dom_sf"/>
</dbReference>
<dbReference type="RefSeq" id="WP_096206185.1">
    <property type="nucleotide sequence ID" value="NZ_FZMP01000183.1"/>
</dbReference>
<evidence type="ECO:0000313" key="5">
    <source>
        <dbReference type="Proteomes" id="UP000218615"/>
    </source>
</evidence>
<name>A0A284VQD9_9EURY</name>
<dbReference type="FunFam" id="3.90.226.10:FF:000009">
    <property type="entry name" value="Carnitinyl-CoA dehydratase"/>
    <property type="match status" value="1"/>
</dbReference>
<evidence type="ECO:0000256" key="1">
    <source>
        <dbReference type="ARBA" id="ARBA00005254"/>
    </source>
</evidence>
<dbReference type="CDD" id="cd06558">
    <property type="entry name" value="crotonase-like"/>
    <property type="match status" value="1"/>
</dbReference>
<reference evidence="5" key="1">
    <citation type="submission" date="2017-06" db="EMBL/GenBank/DDBJ databases">
        <authorList>
            <person name="Cremers G."/>
        </authorList>
    </citation>
    <scope>NUCLEOTIDE SEQUENCE [LARGE SCALE GENOMIC DNA]</scope>
</reference>
<gene>
    <name evidence="4" type="primary">paaF</name>
    <name evidence="4" type="ORF">MNV_380010</name>
</gene>